<feature type="domain" description="Alpha-galactosidase CBM13" evidence="2">
    <location>
        <begin position="99"/>
        <end position="136"/>
    </location>
</feature>
<name>A0ABM7F2R1_9ACTN</name>
<organism evidence="3 4">
    <name type="scientific">Streptomyces graminofaciens</name>
    <dbReference type="NCBI Taxonomy" id="68212"/>
    <lineage>
        <taxon>Bacteria</taxon>
        <taxon>Bacillati</taxon>
        <taxon>Actinomycetota</taxon>
        <taxon>Actinomycetes</taxon>
        <taxon>Kitasatosporales</taxon>
        <taxon>Streptomycetaceae</taxon>
        <taxon>Streptomyces</taxon>
    </lineage>
</organism>
<keyword evidence="4" id="KW-1185">Reference proteome</keyword>
<gene>
    <name evidence="3" type="ORF">SGFS_011990</name>
</gene>
<reference evidence="3 4" key="2">
    <citation type="journal article" date="2023" name="ChemBioChem">
        <title>Acyltransferase Domain Exchange between Two Independent Type I Polyketide Synthases in the Same Producer Strain of Macrolide Antibiotics.</title>
        <authorList>
            <person name="Kudo F."/>
            <person name="Kishikawa K."/>
            <person name="Tsuboi K."/>
            <person name="Kido T."/>
            <person name="Usui T."/>
            <person name="Hashimoto J."/>
            <person name="Shin-Ya K."/>
            <person name="Miyanaga A."/>
            <person name="Eguchi T."/>
        </authorList>
    </citation>
    <scope>NUCLEOTIDE SEQUENCE [LARGE SCALE GENOMIC DNA]</scope>
    <source>
        <strain evidence="3 4">A-8890</strain>
    </source>
</reference>
<dbReference type="Proteomes" id="UP001321542">
    <property type="component" value="Chromosome"/>
</dbReference>
<feature type="region of interest" description="Disordered" evidence="1">
    <location>
        <begin position="68"/>
        <end position="108"/>
    </location>
</feature>
<accession>A0ABM7F2R1</accession>
<evidence type="ECO:0000313" key="3">
    <source>
        <dbReference type="EMBL" id="BBC29905.1"/>
    </source>
</evidence>
<dbReference type="Pfam" id="PF22704">
    <property type="entry name" value="CBM13-like"/>
    <property type="match status" value="1"/>
</dbReference>
<proteinExistence type="predicted"/>
<dbReference type="RefSeq" id="WP_286248147.1">
    <property type="nucleotide sequence ID" value="NZ_AP018448.1"/>
</dbReference>
<evidence type="ECO:0000259" key="2">
    <source>
        <dbReference type="Pfam" id="PF22704"/>
    </source>
</evidence>
<evidence type="ECO:0000313" key="4">
    <source>
        <dbReference type="Proteomes" id="UP001321542"/>
    </source>
</evidence>
<dbReference type="EMBL" id="AP018448">
    <property type="protein sequence ID" value="BBC29905.1"/>
    <property type="molecule type" value="Genomic_DNA"/>
</dbReference>
<feature type="compositionally biased region" description="Low complexity" evidence="1">
    <location>
        <begin position="84"/>
        <end position="108"/>
    </location>
</feature>
<dbReference type="Gene3D" id="2.60.120.260">
    <property type="entry name" value="Galactose-binding domain-like"/>
    <property type="match status" value="1"/>
</dbReference>
<reference evidence="3 4" key="1">
    <citation type="journal article" date="2010" name="ChemBioChem">
        <title>Cloning and characterization of the biosynthetic gene cluster of 16-membered macrolide antibiotic FD-891: involvement of a dual functional cytochrome P450 monooxygenase catalyzing epoxidation and hydroxylation.</title>
        <authorList>
            <person name="Kudo F."/>
            <person name="Motegi A."/>
            <person name="Mizoue K."/>
            <person name="Eguchi T."/>
        </authorList>
    </citation>
    <scope>NUCLEOTIDE SEQUENCE [LARGE SCALE GENOMIC DNA]</scope>
    <source>
        <strain evidence="3 4">A-8890</strain>
    </source>
</reference>
<evidence type="ECO:0000256" key="1">
    <source>
        <dbReference type="SAM" id="MobiDB-lite"/>
    </source>
</evidence>
<sequence>MAGAGTLSDTGKRAVLLLNRTGSSTPMTIRWADLRPRPALGLRIRIRIRIRAQHLVAHRRRLLRHQLHHHRPGEHRGAANFSGTEASSSTYEDTTTATTPTFTGVTAGAADTKPVDITYANGGSSARKATIQVNSQ</sequence>
<protein>
    <recommendedName>
        <fullName evidence="2">Alpha-galactosidase CBM13 domain-containing protein</fullName>
    </recommendedName>
</protein>
<dbReference type="InterPro" id="IPR055240">
    <property type="entry name" value="CBM13-like"/>
</dbReference>